<dbReference type="InterPro" id="IPR007577">
    <property type="entry name" value="GlycoTrfase_DXD_sugar-bd_CS"/>
</dbReference>
<feature type="compositionally biased region" description="Pro residues" evidence="2">
    <location>
        <begin position="524"/>
        <end position="533"/>
    </location>
</feature>
<feature type="compositionally biased region" description="Low complexity" evidence="2">
    <location>
        <begin position="180"/>
        <end position="193"/>
    </location>
</feature>
<evidence type="ECO:0000313" key="3">
    <source>
        <dbReference type="EMBL" id="SEP89008.1"/>
    </source>
</evidence>
<reference evidence="4" key="1">
    <citation type="submission" date="2016-10" db="EMBL/GenBank/DDBJ databases">
        <authorList>
            <person name="Varghese N."/>
            <person name="Submissions S."/>
        </authorList>
    </citation>
    <scope>NUCLEOTIDE SEQUENCE [LARGE SCALE GENOMIC DNA]</scope>
    <source>
        <strain evidence="4">CGMCC 4.578</strain>
    </source>
</reference>
<proteinExistence type="predicted"/>
<feature type="compositionally biased region" description="Low complexity" evidence="2">
    <location>
        <begin position="153"/>
        <end position="170"/>
    </location>
</feature>
<feature type="coiled-coil region" evidence="1">
    <location>
        <begin position="3227"/>
        <end position="3282"/>
    </location>
</feature>
<feature type="region of interest" description="Disordered" evidence="2">
    <location>
        <begin position="3294"/>
        <end position="3347"/>
    </location>
</feature>
<evidence type="ECO:0000313" key="4">
    <source>
        <dbReference type="Proteomes" id="UP000199028"/>
    </source>
</evidence>
<feature type="compositionally biased region" description="Gly residues" evidence="2">
    <location>
        <begin position="349"/>
        <end position="360"/>
    </location>
</feature>
<protein>
    <submittedName>
        <fullName evidence="3">Glycosyltransferase sugar-binding region containing DXD motif-containing protein</fullName>
    </submittedName>
</protein>
<feature type="region of interest" description="Disordered" evidence="2">
    <location>
        <begin position="4417"/>
        <end position="4486"/>
    </location>
</feature>
<feature type="region of interest" description="Disordered" evidence="2">
    <location>
        <begin position="3784"/>
        <end position="3858"/>
    </location>
</feature>
<dbReference type="Pfam" id="PF04488">
    <property type="entry name" value="Gly_transf_sug"/>
    <property type="match status" value="1"/>
</dbReference>
<feature type="compositionally biased region" description="Basic and acidic residues" evidence="2">
    <location>
        <begin position="4417"/>
        <end position="4428"/>
    </location>
</feature>
<dbReference type="Proteomes" id="UP000199028">
    <property type="component" value="Unassembled WGS sequence"/>
</dbReference>
<keyword evidence="3" id="KW-0808">Transferase</keyword>
<feature type="compositionally biased region" description="Low complexity" evidence="2">
    <location>
        <begin position="590"/>
        <end position="604"/>
    </location>
</feature>
<feature type="compositionally biased region" description="Basic and acidic residues" evidence="2">
    <location>
        <begin position="2215"/>
        <end position="2228"/>
    </location>
</feature>
<feature type="compositionally biased region" description="Low complexity" evidence="2">
    <location>
        <begin position="2392"/>
        <end position="2402"/>
    </location>
</feature>
<gene>
    <name evidence="3" type="ORF">SAMN05216195_101502</name>
</gene>
<dbReference type="SUPFAM" id="SSF53448">
    <property type="entry name" value="Nucleotide-diphospho-sugar transferases"/>
    <property type="match status" value="1"/>
</dbReference>
<feature type="region of interest" description="Disordered" evidence="2">
    <location>
        <begin position="2213"/>
        <end position="2237"/>
    </location>
</feature>
<dbReference type="Gene3D" id="3.90.550.20">
    <property type="match status" value="1"/>
</dbReference>
<feature type="region of interest" description="Disordered" evidence="2">
    <location>
        <begin position="1"/>
        <end position="48"/>
    </location>
</feature>
<evidence type="ECO:0000256" key="1">
    <source>
        <dbReference type="SAM" id="Coils"/>
    </source>
</evidence>
<feature type="compositionally biased region" description="Pro residues" evidence="2">
    <location>
        <begin position="1463"/>
        <end position="1476"/>
    </location>
</feature>
<feature type="compositionally biased region" description="Basic and acidic residues" evidence="2">
    <location>
        <begin position="2068"/>
        <end position="2077"/>
    </location>
</feature>
<name>A0A1H9BKY5_9PSEU</name>
<feature type="compositionally biased region" description="Basic and acidic residues" evidence="2">
    <location>
        <begin position="3811"/>
        <end position="3820"/>
    </location>
</feature>
<sequence>MAKEPTDSSSSNSSSNHASNPPSSSSPGSSAGKAGPTGRSGFFMDPHGMQSLQNKAADLGSRLSGIAGGMRGLTFSGNALGPIGVFAVPGLNTSTDSAVAQAERGSTAFGNVQSGIKATVQTTVGADQHNKASFKSIESPGAPKPPPGGSGAGASKSSSPSGPKASAPGSIAGGGGPAGAGVKTPVGPPVAKTPDIKSGSGSAGRGVNTPSGPAAAPVPNLRSGGPASGGVKALGGQAAGQPPNLKRGNGSAGGVKAPGGQVAGQVPNFRGGTPGSVNTPAGRQGTSGGGKAVQIPKAPNGSGATPAGKPGSVPIGTPPVSGGVPSISGKGATGTPGKGVSGAPPAAGGVSGTPGKGTTGGPAVPGNTPATPGAKSAEAAPGSRSAVAPPSAGGGPRGVSAATHNPSVATAAAPPAAPGAAPAAGSPGGSERGGNRFGASGGNKGVFEAPKPPGPNGSMTKAPPAPAPGATPGTTPDGTSAKTPVTSSTTPGSQNAVTTPPHGTARGANPMPGTPAPGSNAGAAPPPMAPPNANPAAGGQERSGSRYGGPGANKGVFDAPRPVAPDKTISKAPPASASSPPPAPEPTRPRPVTDAPPAARTRPAPARPHVPGVRPPNPDTPPSARAHPSHPDGQGRPDPAVLPRTHTAAQRFQARSRSKPDGKRASVKKFFSVDFPGLFKHRPEQPAPKPNTIPAAPPTVTDSWAELLHQGTNLSTMDTVDLQIHVNRAVAEGKPVKARLLIRRLQGSDRQAELQRHYDAAVSTKGDGGKVEVPKALHFAWFGGTPSDAAVQNMLEWAAKIADSNGKSADPDLNWNATLWTDGSSANWNQDVKQRLEDAGISIRADVDSLVNDLSTDVQNRTGDATTINDVYSAAKDPDAKAYNLQSDIARYAVLARTGGVYVDVDVRPGSVSLDDVGEMTMHPSDMPLLAPRLRDQQSVDSALTRVGNVAPGAEVGVAAEIQYGKGEFGNSFIVAPPDNDFIKTLTDVIPKKFDSLRSHGLPETVFRAQLKKQAPDITGPNVLVDGGLNTQNGVISEFVMDPNGLGLQVELSYLSQPVSLLEKSDYSALFDPGLKDSWAGLQWVSPESEAQLDDSTKASESGINVEVRPSVPAVVLSPPPLVAPPAAPPLPPPRRHEAPEVKSGGAPPPLTPPTPESHEGKDVLTDQSWRYEPAVTAEWFAPDTPASPDTWADRREQAESRTVDLVVPDITTGSTPSNLENFDGIVRYDLRRIETSPGRFVQEYTVKVSLDASPSVDPDLVEQVSAKAISGVDSLLNQGFRLPSGDQFHLNLEFTPFWHAHTTIRIDDDHPINQSVWNTTSSPQELAHEVLHYLGAPDEYRDGRRVFQQHSTSTGVHLDDGSMMGRDVLYPERNPGLRPRHLWLVENTAKSQVMVPDTLLDAPRPPEDGSLDTPGSRSRDSGSTGDPGAQDPPTARTRPSPTSRTPDPDTGISPRSGEGTTPPRPAAPAVPPPSPILMTTVAPQPVGEIPGTALPGYFTSNQALGAITPTAVGGADAVVAELHGIRPGDATRIKEALENDFETFLGTGRNFQVKVGRTWHEANIRAEMHADTAQPGTHSPDTKVERNFQATASSTTTNTVATSNDVGGSVMFGPTTGPYATVGGKSQFATPAVSQATTTSIAEQRAIKSGEGAKTVTVPVAYEITLTDANGEPVRFATLATGPDVTLVIPDALTAITTSGNTSGTVTPPDADWGVQVETAVPEAVVVDHPSAFDDIAAKLHPSITKIGSPGREALQTFLSPTSIRDNLPAMLGGHVTSPDLISPHASKGAAVQMTATLKDAKLIGTHDSSVLQLQDTLSGGSSIAATTKTGFDVTAGGGANIGVPGAVVGAVGGTISYSTRTAEGVNAGTAVTRRSGVQVKNETGLYEVTAEVEVRAPAGGSVKIPVTAHLRVGLHEAGAAGLPTPAGTRNTTTDPDTAGTKYPPPYLADSIAAGNAKVGEFVPATKVQEQVEQALRELPGFESFLPTWNDPDANPRSSKGKGYADFAEQLANQRKLTAALSPAALKATMDSLLGPGVQVQVRNTGRTTNTYANVTVRAKVSNPEHLGKADARPVDDQTTAAPKLDAGTSTTKGWTGAVQGRVAIPVKTGVAALIPLPQASASYGTSWTEKTTAGPTVTTTSANPGSADSQVFSHDVEFEVEISTFTRPRAWVRKIVPGAPGFHAPQPQVVASTGNGLDRIDGKVNLWVSDSSALDHDPGDGFKPGDPEAEPLENPPTVRELLAPREARPKAPEFLHVETIANAAALRDQAIDALNRAAGGDSALTVPGTASRAQIDRMFAPENLKANLRTLVETGLQENEFKYDRRVTDRSGAVGVHLRLGKPTLVSISDTSGADHSVTGGYKAGESYSTSRTVDLTAGVTVPVRPNASPPTAGAPTAPSGSGGAGVAGKVTPWSDTRTESSEVGGSVDRGRSTPAEARTALVQFDANATIVGESRAGNVLHAGTPRAEGATVSLPRSVFVRVSEDVARDLGLLPTVRPTVPEPDFPAMAPPSTVTEGEPGALGLSDVESVPDLSGVVHDLAEQLRANTKKFGSDSLVPDSVLKDSMSNFQRIVDLSSSSTVTALIDSALDGGVPLLAHQPGTFTKDSYQVILRARTGTPRFDGVVNDGADLSQSRSGSRKDTAAIGRGTGWGAVVRAPGLAAPGGATPNVSGTTGVTAAVNVGGTAGTALTESTAEAFGHSLTASGPAARYTVPIEFELVVERGDSVVARAGSGEQDMTVRLHADNLKIVGAPAPQPYMSAAFARGSEQATPEAIARWQRSDDARTLPPTASVENLRGAEDLREAGVKALIRAGAEQGLTGKGTGALNSLLSTLSAENLHPHLPSMLTGPLAVPGLREAALTFGQKADLQVYAKLVNPRLDALSDGVKLDTKVRTKATESSSEAKVSDTTDLAAGLATGSAAVVQGGDPQNAARFGTTGIELRQANEDSPAVSGGLASTSTGAVKASEASRSGLVQFDVEYRAVATIGGRTGVVDLAVPGSAGVRLAAADAESLLGKTFSDELDTAHTELKEAADNWREAEKEVDTARHEAQDRINDAAAVLARTDRPHGDAQTALNAAVETHLGAKAALAGAEAAHRDARAEVASTRASIEELTPRIAELSTIALAAKNALGEAQFDSDAKADDQAALEKALTTAHESAVDDLTEQLQLARYEVTRAKTVLLQKRKEADDAYNALEDGQQRLAGAHAQLTGQREKAVTARKAVDTARQELTAAEKSRAGAQAEHDRLSALRDDQAKIVRDAETELDGARREADAKQRLWWDKKATADQTVADFNAAPKPPPAPEDGAEADTPGVVPPAPGTDHSPGTTTVRTAEQEQRENSARRELADRFTALGLDPAPAIATFDDLAVLGSVENHVADVMSSPAVRESVNRVVAATATASPELAARARSLMSDALVTTSAVPVRHRLVGDITKLKLGDVHDWRAARPLTPAKLEEVLASIADDVEAGRAPLPDLPHRATDPLARRMAVLGLVNLVPHARNDLLANQTFATLLGSPRLPDALFGGIGLDEQRFLNTCDSAAVNTGLRSTLPTIAAQVYAGRELADRVEEALGHAVTHEPDLLAERDKPGGRTVEQVVRDRIAEARSTFDLLEDRATGPSPDWAVMSDDWGRAMQKLSAVADPADGADSVPVLSRKVIRGAWAVSAAIAVPLGFDRPGRRANGVSPQYRNVAELVLADPTPTDRTAPIAHAVNDEFWSRVHRLGVLPVTLEGRFTEHAVTVQAVRHEGAQAYLVGDPKKKYFDLLGPDEFASWAAKNSASASLPARTVPDTNPVPPPPAAGSGGAARGDVEARHADEAPALPNGRDGAPRPEPKLVRNYRFTGDPVPFTANQPDSLVRDDGFPAFTTPSGHLTHTAPPLRTSGDGTLAINGTNSVGGAGAPVLQAREFFATTEVLERAQVALHRAKSNVALVIEGPDVVVTAEDGHRTVLHRVVPRFAGRTPDVCRDMAAEVAGGPFDSMVLRGPDGSPVLAPVDTTSGLEVSGTHHLAAHLADLAHGETDLTAAGPRSAAWVVKLDEEGGVDLPGRPRPGLRYGAALNHEQDNAGARRRMDELARRTGVNRYASARPGEAFMVSSISSERAGGGRELQVNVARGDTSAHPYGYHFAAVVARTPDGTVITLENYRREAKTARLLDEAVDSNLRHHGPHLESTAAALDSEIETATRDGDEAAVEVLRAKKDLATALMSLRDAGDNPSPDVRKAAVQSMASVLHLPRFGDQWYFRMYREAPGETFFDQWAMLYDTDVPTNLTNPLVTVAGGYHAAGPVRVWFDERSKEVSPDQRGGLRAIANQVARAALWRQDNGMPLPAVIATGYGLGGRGGAPRALATGEQRAANAAEIFRTELQAALGSLQGDDVTLRADDIGIELRSEKVTPAADGDNWNARRAEIRVEFEDHSLDADPDERTPTGTHQPGTTTHQPTQNFFSTAAPDFRSFSPPRQAAVSAPSEQPPASGGAETGHDASAQRRTVLDDEGWRHFPGKTADWMAPDARPLHRDQWEHLRSDAPGTFTQVETELTAIDTDSPLVTDAQGRVRPDLRAQTVPVRHDVRRIEVEPGRWVKEFTLKVHFDVQDGVEPDEVAELEWNTLRGVDRMYNQGYRMPDGDQFHVRVEFTDDPAQAYQHIRVWPEREQIFHDQWSAGLNPQDAAHELGHYGFALHDAYESSASFQDKPAGARHRGAGGSAVAEVSNRVVRDEDSGLMSRSWMPDTVLRPRELWQITRNLADTTKIVPETSYVPPDGDAPAPDESLFARAAIGDLDAISALAEQGHRHSLDELTRRAGEGDVLAHQELVDLGSDGELHALDGLARIGDDAEYEDLGDRTPVQALSELAHQPVANELAAEMLRSLSAGGHLGATAELARHGDSPARLLLRDLAEDGDPDALAVMVENADVPGLMMLSDEGNEAHSGLKHLAGQGNGNAILALAGDNDVHALVDAATGKGPAYDAVISFAQDGDPVALTKIAESGDVHTLTTLAAEGVRGAQDHLDALPGMFGNRAHDPSTERPVSGEPNRRDPYVDHVSATRRHLRHLALDVLNRPVPPPVTADGLYAAVSVVVRQAPAALRAQVLTSAATTVAVSQAAADFTTTRPVRTTHLTGALIESSNWRMHSDTIENTGAGNARDLAGHLIATHLGVNLVIHQGTGKPPLVLAPSGNRGTGSVEIDMVVLNGQVTYRPH</sequence>
<feature type="region of interest" description="Disordered" evidence="2">
    <location>
        <begin position="2068"/>
        <end position="2094"/>
    </location>
</feature>
<feature type="region of interest" description="Disordered" evidence="2">
    <location>
        <begin position="1126"/>
        <end position="1163"/>
    </location>
</feature>
<dbReference type="InterPro" id="IPR029044">
    <property type="entry name" value="Nucleotide-diphossugar_trans"/>
</dbReference>
<keyword evidence="1" id="KW-0175">Coiled coil</keyword>
<dbReference type="GO" id="GO:0016740">
    <property type="term" value="F:transferase activity"/>
    <property type="evidence" value="ECO:0007669"/>
    <property type="project" value="UniProtKB-KW"/>
</dbReference>
<feature type="compositionally biased region" description="Pro residues" evidence="2">
    <location>
        <begin position="1147"/>
        <end position="1156"/>
    </location>
</feature>
<feature type="coiled-coil region" evidence="1">
    <location>
        <begin position="3026"/>
        <end position="3053"/>
    </location>
</feature>
<feature type="compositionally biased region" description="Pro residues" evidence="2">
    <location>
        <begin position="605"/>
        <end position="621"/>
    </location>
</feature>
<feature type="compositionally biased region" description="Basic and acidic residues" evidence="2">
    <location>
        <begin position="3337"/>
        <end position="3347"/>
    </location>
</feature>
<feature type="region of interest" description="Disordered" evidence="2">
    <location>
        <begin position="5015"/>
        <end position="5037"/>
    </location>
</feature>
<feature type="compositionally biased region" description="Gly residues" evidence="2">
    <location>
        <begin position="331"/>
        <end position="340"/>
    </location>
</feature>
<feature type="compositionally biased region" description="Low complexity" evidence="2">
    <location>
        <begin position="1414"/>
        <end position="1451"/>
    </location>
</feature>
<organism evidence="3 4">
    <name type="scientific">Lentzea flaviverrucosa</name>
    <dbReference type="NCBI Taxonomy" id="200379"/>
    <lineage>
        <taxon>Bacteria</taxon>
        <taxon>Bacillati</taxon>
        <taxon>Actinomycetota</taxon>
        <taxon>Actinomycetes</taxon>
        <taxon>Pseudonocardiales</taxon>
        <taxon>Pseudonocardiaceae</taxon>
        <taxon>Lentzea</taxon>
    </lineage>
</organism>
<feature type="compositionally biased region" description="Polar residues" evidence="2">
    <location>
        <begin position="480"/>
        <end position="498"/>
    </location>
</feature>
<feature type="compositionally biased region" description="Low complexity" evidence="2">
    <location>
        <begin position="4429"/>
        <end position="4444"/>
    </location>
</feature>
<dbReference type="EMBL" id="FOFT01000001">
    <property type="protein sequence ID" value="SEP89008.1"/>
    <property type="molecule type" value="Genomic_DNA"/>
</dbReference>
<evidence type="ECO:0000256" key="2">
    <source>
        <dbReference type="SAM" id="MobiDB-lite"/>
    </source>
</evidence>
<feature type="compositionally biased region" description="Low complexity" evidence="2">
    <location>
        <begin position="470"/>
        <end position="479"/>
    </location>
</feature>
<feature type="region of interest" description="Disordered" evidence="2">
    <location>
        <begin position="1921"/>
        <end position="1940"/>
    </location>
</feature>
<accession>A0A1H9BKY5</accession>
<feature type="region of interest" description="Disordered" evidence="2">
    <location>
        <begin position="134"/>
        <end position="666"/>
    </location>
</feature>
<feature type="compositionally biased region" description="Low complexity" evidence="2">
    <location>
        <begin position="1921"/>
        <end position="1930"/>
    </location>
</feature>
<keyword evidence="4" id="KW-1185">Reference proteome</keyword>
<feature type="region of interest" description="Disordered" evidence="2">
    <location>
        <begin position="2384"/>
        <end position="2436"/>
    </location>
</feature>
<feature type="compositionally biased region" description="Gly residues" evidence="2">
    <location>
        <begin position="426"/>
        <end position="444"/>
    </location>
</feature>
<feature type="compositionally biased region" description="Low complexity" evidence="2">
    <location>
        <begin position="411"/>
        <end position="425"/>
    </location>
</feature>
<feature type="region of interest" description="Disordered" evidence="2">
    <location>
        <begin position="1399"/>
        <end position="1485"/>
    </location>
</feature>
<feature type="compositionally biased region" description="Low complexity" evidence="2">
    <location>
        <begin position="8"/>
        <end position="34"/>
    </location>
</feature>
<dbReference type="OrthoDB" id="3877861at2"/>